<dbReference type="GO" id="GO:0016787">
    <property type="term" value="F:hydrolase activity"/>
    <property type="evidence" value="ECO:0007669"/>
    <property type="project" value="UniProtKB-KW"/>
</dbReference>
<dbReference type="PANTHER" id="PTHR43194">
    <property type="entry name" value="HYDROLASE ALPHA/BETA FOLD FAMILY"/>
    <property type="match status" value="1"/>
</dbReference>
<dbReference type="InterPro" id="IPR000073">
    <property type="entry name" value="AB_hydrolase_1"/>
</dbReference>
<evidence type="ECO:0000313" key="3">
    <source>
        <dbReference type="Proteomes" id="UP000319514"/>
    </source>
</evidence>
<dbReference type="EMBL" id="VFOQ01000001">
    <property type="protein sequence ID" value="TQL59020.1"/>
    <property type="molecule type" value="Genomic_DNA"/>
</dbReference>
<proteinExistence type="predicted"/>
<dbReference type="AlphaFoldDB" id="A0A542ZFK9"/>
<dbReference type="SUPFAM" id="SSF53474">
    <property type="entry name" value="alpha/beta-Hydrolases"/>
    <property type="match status" value="1"/>
</dbReference>
<dbReference type="Proteomes" id="UP000319514">
    <property type="component" value="Unassembled WGS sequence"/>
</dbReference>
<dbReference type="InterPro" id="IPR029058">
    <property type="entry name" value="AB_hydrolase_fold"/>
</dbReference>
<dbReference type="Gene3D" id="3.40.50.1820">
    <property type="entry name" value="alpha/beta hydrolase"/>
    <property type="match status" value="1"/>
</dbReference>
<gene>
    <name evidence="2" type="ORF">FB474_0365</name>
</gene>
<reference evidence="2 3" key="1">
    <citation type="submission" date="2019-06" db="EMBL/GenBank/DDBJ databases">
        <title>Sequencing the genomes of 1000 actinobacteria strains.</title>
        <authorList>
            <person name="Klenk H.-P."/>
        </authorList>
    </citation>
    <scope>NUCLEOTIDE SEQUENCE [LARGE SCALE GENOMIC DNA]</scope>
    <source>
        <strain evidence="2 3">DSM 18082</strain>
    </source>
</reference>
<dbReference type="PANTHER" id="PTHR43194:SF2">
    <property type="entry name" value="PEROXISOMAL MEMBRANE PROTEIN LPX1"/>
    <property type="match status" value="1"/>
</dbReference>
<accession>A0A542ZFK9</accession>
<name>A0A542ZFK9_9MICO</name>
<dbReference type="InterPro" id="IPR050228">
    <property type="entry name" value="Carboxylesterase_BioH"/>
</dbReference>
<protein>
    <submittedName>
        <fullName evidence="2">Alpha/beta hydrolase family protein</fullName>
    </submittedName>
</protein>
<feature type="domain" description="AB hydrolase-1" evidence="1">
    <location>
        <begin position="10"/>
        <end position="223"/>
    </location>
</feature>
<organism evidence="2 3">
    <name type="scientific">Oryzihumus leptocrescens</name>
    <dbReference type="NCBI Taxonomy" id="297536"/>
    <lineage>
        <taxon>Bacteria</taxon>
        <taxon>Bacillati</taxon>
        <taxon>Actinomycetota</taxon>
        <taxon>Actinomycetes</taxon>
        <taxon>Micrococcales</taxon>
        <taxon>Intrasporangiaceae</taxon>
        <taxon>Oryzihumus</taxon>
    </lineage>
</organism>
<keyword evidence="2" id="KW-0378">Hydrolase</keyword>
<evidence type="ECO:0000313" key="2">
    <source>
        <dbReference type="EMBL" id="TQL59020.1"/>
    </source>
</evidence>
<keyword evidence="3" id="KW-1185">Reference proteome</keyword>
<comment type="caution">
    <text evidence="2">The sequence shown here is derived from an EMBL/GenBank/DDBJ whole genome shotgun (WGS) entry which is preliminary data.</text>
</comment>
<dbReference type="Pfam" id="PF12697">
    <property type="entry name" value="Abhydrolase_6"/>
    <property type="match status" value="1"/>
</dbReference>
<evidence type="ECO:0000259" key="1">
    <source>
        <dbReference type="Pfam" id="PF12697"/>
    </source>
</evidence>
<sequence length="247" mass="26075">MWGSGNRCALLLHGSMADSSTWWRLGPSLAERGYRVVALDLPGHGASPANPAASVESHAAAVLSSAPNKVDLAVGHSLGGVVLAAVVSQLRPGHAVYLDAPLDCRSTAVDRVEVRARFTAMKDGRTLERLVRDRPSWHQRDREVEVASARRWDVPTAVSLAADLAGRDLTPSAGAHSVMLRAEPSDFVPADHASRLEAHGFDVVSIPGGAHSLHYSHIDEVMAVLAGLGDVSGTDEPETDAPALDAR</sequence>